<feature type="region of interest" description="Disordered" evidence="1">
    <location>
        <begin position="1"/>
        <end position="71"/>
    </location>
</feature>
<dbReference type="EMBL" id="GBRH01182662">
    <property type="protein sequence ID" value="JAE15234.1"/>
    <property type="molecule type" value="Transcribed_RNA"/>
</dbReference>
<protein>
    <submittedName>
        <fullName evidence="2">Uncharacterized protein</fullName>
    </submittedName>
</protein>
<feature type="compositionally biased region" description="Basic residues" evidence="1">
    <location>
        <begin position="14"/>
        <end position="29"/>
    </location>
</feature>
<sequence length="71" mass="7834">MEMSRQRRLASISRRCRRAQSWRARRRPRVSSAARHLGARRCAGGSAAAAAGRRSSSTAARRRRTTPLSGA</sequence>
<organism evidence="2">
    <name type="scientific">Arundo donax</name>
    <name type="common">Giant reed</name>
    <name type="synonym">Donax arundinaceus</name>
    <dbReference type="NCBI Taxonomy" id="35708"/>
    <lineage>
        <taxon>Eukaryota</taxon>
        <taxon>Viridiplantae</taxon>
        <taxon>Streptophyta</taxon>
        <taxon>Embryophyta</taxon>
        <taxon>Tracheophyta</taxon>
        <taxon>Spermatophyta</taxon>
        <taxon>Magnoliopsida</taxon>
        <taxon>Liliopsida</taxon>
        <taxon>Poales</taxon>
        <taxon>Poaceae</taxon>
        <taxon>PACMAD clade</taxon>
        <taxon>Arundinoideae</taxon>
        <taxon>Arundineae</taxon>
        <taxon>Arundo</taxon>
    </lineage>
</organism>
<name>A0A0A9FVI1_ARUDO</name>
<accession>A0A0A9FVI1</accession>
<reference evidence="2" key="1">
    <citation type="submission" date="2014-09" db="EMBL/GenBank/DDBJ databases">
        <authorList>
            <person name="Magalhaes I.L.F."/>
            <person name="Oliveira U."/>
            <person name="Santos F.R."/>
            <person name="Vidigal T.H.D.A."/>
            <person name="Brescovit A.D."/>
            <person name="Santos A.J."/>
        </authorList>
    </citation>
    <scope>NUCLEOTIDE SEQUENCE</scope>
    <source>
        <tissue evidence="2">Shoot tissue taken approximately 20 cm above the soil surface</tissue>
    </source>
</reference>
<proteinExistence type="predicted"/>
<reference evidence="2" key="2">
    <citation type="journal article" date="2015" name="Data Brief">
        <title>Shoot transcriptome of the giant reed, Arundo donax.</title>
        <authorList>
            <person name="Barrero R.A."/>
            <person name="Guerrero F.D."/>
            <person name="Moolhuijzen P."/>
            <person name="Goolsby J.A."/>
            <person name="Tidwell J."/>
            <person name="Bellgard S.E."/>
            <person name="Bellgard M.I."/>
        </authorList>
    </citation>
    <scope>NUCLEOTIDE SEQUENCE</scope>
    <source>
        <tissue evidence="2">Shoot tissue taken approximately 20 cm above the soil surface</tissue>
    </source>
</reference>
<evidence type="ECO:0000256" key="1">
    <source>
        <dbReference type="SAM" id="MobiDB-lite"/>
    </source>
</evidence>
<evidence type="ECO:0000313" key="2">
    <source>
        <dbReference type="EMBL" id="JAE15234.1"/>
    </source>
</evidence>
<dbReference type="AlphaFoldDB" id="A0A0A9FVI1"/>
<feature type="compositionally biased region" description="Low complexity" evidence="1">
    <location>
        <begin position="30"/>
        <end position="59"/>
    </location>
</feature>